<dbReference type="OrthoDB" id="9958604at2"/>
<gene>
    <name evidence="2" type="ORF">EGA29_08125</name>
</gene>
<comment type="caution">
    <text evidence="2">The sequence shown here is derived from an EMBL/GenBank/DDBJ whole genome shotgun (WGS) entry which is preliminary data.</text>
</comment>
<dbReference type="AlphaFoldDB" id="A0A454TUE1"/>
<evidence type="ECO:0000313" key="2">
    <source>
        <dbReference type="EMBL" id="RNM08428.1"/>
    </source>
</evidence>
<evidence type="ECO:0008006" key="4">
    <source>
        <dbReference type="Google" id="ProtNLM"/>
    </source>
</evidence>
<dbReference type="EMBL" id="RJTL01000010">
    <property type="protein sequence ID" value="RNM08428.1"/>
    <property type="molecule type" value="Genomic_DNA"/>
</dbReference>
<name>A0A454TUE1_9RALS</name>
<feature type="signal peptide" evidence="1">
    <location>
        <begin position="1"/>
        <end position="17"/>
    </location>
</feature>
<evidence type="ECO:0000313" key="3">
    <source>
        <dbReference type="Proteomes" id="UP000271222"/>
    </source>
</evidence>
<proteinExistence type="predicted"/>
<keyword evidence="1" id="KW-0732">Signal</keyword>
<dbReference type="PROSITE" id="PS51257">
    <property type="entry name" value="PROKAR_LIPOPROTEIN"/>
    <property type="match status" value="1"/>
</dbReference>
<protein>
    <recommendedName>
        <fullName evidence="4">Lipoprotein</fullName>
    </recommendedName>
</protein>
<evidence type="ECO:0000256" key="1">
    <source>
        <dbReference type="SAM" id="SignalP"/>
    </source>
</evidence>
<accession>A0A454TUE1</accession>
<dbReference type="RefSeq" id="WP_058907601.1">
    <property type="nucleotide sequence ID" value="NZ_JAAWVG010000011.1"/>
</dbReference>
<organism evidence="2 3">
    <name type="scientific">Ralstonia pseudosolanacearum</name>
    <dbReference type="NCBI Taxonomy" id="1310165"/>
    <lineage>
        <taxon>Bacteria</taxon>
        <taxon>Pseudomonadati</taxon>
        <taxon>Pseudomonadota</taxon>
        <taxon>Betaproteobacteria</taxon>
        <taxon>Burkholderiales</taxon>
        <taxon>Burkholderiaceae</taxon>
        <taxon>Ralstonia</taxon>
        <taxon>Ralstonia solanacearum species complex</taxon>
    </lineage>
</organism>
<sequence>MKKIIAILIVTATAALAGCGAKSGAASVAGTYVDKDGSKLVFEGSKVKAVGGTAGETDFTVTGNTLKYKFATGFPVEATINGDGTFTTNYGYVYKKAD</sequence>
<feature type="chain" id="PRO_5019451746" description="Lipoprotein" evidence="1">
    <location>
        <begin position="18"/>
        <end position="98"/>
    </location>
</feature>
<reference evidence="2 3" key="1">
    <citation type="submission" date="2018-10" db="EMBL/GenBank/DDBJ databases">
        <title>Draft Genome Sequence of Ralstonia pseudosolanacearum (R. solanacearum phylotype I) Strain Tg03 Isolated from Luffa cylindrica in China.</title>
        <authorList>
            <person name="Yuan G.-Q."/>
            <person name="Li Q.-Q."/>
            <person name="Zhang Y.-W."/>
        </authorList>
    </citation>
    <scope>NUCLEOTIDE SEQUENCE [LARGE SCALE GENOMIC DNA]</scope>
    <source>
        <strain evidence="2 3">Tg03</strain>
    </source>
</reference>
<dbReference type="Proteomes" id="UP000271222">
    <property type="component" value="Unassembled WGS sequence"/>
</dbReference>